<evidence type="ECO:0000313" key="2">
    <source>
        <dbReference type="Proteomes" id="UP001499924"/>
    </source>
</evidence>
<keyword evidence="2" id="KW-1185">Reference proteome</keyword>
<reference evidence="2" key="1">
    <citation type="journal article" date="2019" name="Int. J. Syst. Evol. Microbiol.">
        <title>The Global Catalogue of Microorganisms (GCM) 10K type strain sequencing project: providing services to taxonomists for standard genome sequencing and annotation.</title>
        <authorList>
            <consortium name="The Broad Institute Genomics Platform"/>
            <consortium name="The Broad Institute Genome Sequencing Center for Infectious Disease"/>
            <person name="Wu L."/>
            <person name="Ma J."/>
        </authorList>
    </citation>
    <scope>NUCLEOTIDE SEQUENCE [LARGE SCALE GENOMIC DNA]</scope>
    <source>
        <strain evidence="2">JCM 15614</strain>
    </source>
</reference>
<comment type="caution">
    <text evidence="1">The sequence shown here is derived from an EMBL/GenBank/DDBJ whole genome shotgun (WGS) entry which is preliminary data.</text>
</comment>
<accession>A0ABP6P9C6</accession>
<organism evidence="1 2">
    <name type="scientific">Blastococcus jejuensis</name>
    <dbReference type="NCBI Taxonomy" id="351224"/>
    <lineage>
        <taxon>Bacteria</taxon>
        <taxon>Bacillati</taxon>
        <taxon>Actinomycetota</taxon>
        <taxon>Actinomycetes</taxon>
        <taxon>Geodermatophilales</taxon>
        <taxon>Geodermatophilaceae</taxon>
        <taxon>Blastococcus</taxon>
    </lineage>
</organism>
<sequence>MTPITRYEYRESAGVVVGVCTCAQSVPTKGSSHGQSPFAVRQHGGHVSEEAYPTMTMSTNLSTCDTSARTLGRGDALGIYSIY</sequence>
<name>A0ABP6P9C6_9ACTN</name>
<evidence type="ECO:0000313" key="1">
    <source>
        <dbReference type="EMBL" id="GAA3171850.1"/>
    </source>
</evidence>
<protein>
    <submittedName>
        <fullName evidence="1">Uncharacterized protein</fullName>
    </submittedName>
</protein>
<proteinExistence type="predicted"/>
<dbReference type="Proteomes" id="UP001499924">
    <property type="component" value="Unassembled WGS sequence"/>
</dbReference>
<dbReference type="EMBL" id="BAAAVV010000005">
    <property type="protein sequence ID" value="GAA3171850.1"/>
    <property type="molecule type" value="Genomic_DNA"/>
</dbReference>
<gene>
    <name evidence="1" type="ORF">GCM10010531_26620</name>
</gene>